<proteinExistence type="predicted"/>
<dbReference type="AlphaFoldDB" id="A0A1I3PAR3"/>
<gene>
    <name evidence="2" type="ORF">SAMN04487991_1616</name>
</gene>
<reference evidence="3" key="1">
    <citation type="submission" date="2016-10" db="EMBL/GenBank/DDBJ databases">
        <authorList>
            <person name="Varghese N."/>
            <person name="Submissions S."/>
        </authorList>
    </citation>
    <scope>NUCLEOTIDE SEQUENCE [LARGE SCALE GENOMIC DNA]</scope>
    <source>
        <strain evidence="3">DSM 26471</strain>
    </source>
</reference>
<organism evidence="2 3">
    <name type="scientific">Celeribacter neptunius</name>
    <dbReference type="NCBI Taxonomy" id="588602"/>
    <lineage>
        <taxon>Bacteria</taxon>
        <taxon>Pseudomonadati</taxon>
        <taxon>Pseudomonadota</taxon>
        <taxon>Alphaproteobacteria</taxon>
        <taxon>Rhodobacterales</taxon>
        <taxon>Roseobacteraceae</taxon>
        <taxon>Celeribacter</taxon>
    </lineage>
</organism>
<dbReference type="Proteomes" id="UP000199630">
    <property type="component" value="Unassembled WGS sequence"/>
</dbReference>
<feature type="chain" id="PRO_5011687455" evidence="1">
    <location>
        <begin position="24"/>
        <end position="172"/>
    </location>
</feature>
<dbReference type="STRING" id="588602.SAMN04487991_1616"/>
<keyword evidence="1" id="KW-0732">Signal</keyword>
<accession>A0A1I3PAR3</accession>
<feature type="signal peptide" evidence="1">
    <location>
        <begin position="1"/>
        <end position="23"/>
    </location>
</feature>
<dbReference type="RefSeq" id="WP_090059805.1">
    <property type="nucleotide sequence ID" value="NZ_FORH01000002.1"/>
</dbReference>
<evidence type="ECO:0000313" key="3">
    <source>
        <dbReference type="Proteomes" id="UP000199630"/>
    </source>
</evidence>
<keyword evidence="3" id="KW-1185">Reference proteome</keyword>
<evidence type="ECO:0000313" key="2">
    <source>
        <dbReference type="EMBL" id="SFJ18595.1"/>
    </source>
</evidence>
<protein>
    <submittedName>
        <fullName evidence="2">Uncharacterized protein</fullName>
    </submittedName>
</protein>
<sequence length="172" mass="18194">MIRKTCVALLALALGLGAQGALGAGAQSSDPALCPYRDGGVLFYDITGGPLRELPLMQIRATGEVIYRAMGDEQSATPVLKQAEIPRQEAETLLREGADVLAGALTEMPLPPATGVADTAISHMALRFPDCDMSLSVSGLAFRAARDKDNALLQALRAYELRLLALMNALRS</sequence>
<dbReference type="EMBL" id="FORH01000002">
    <property type="protein sequence ID" value="SFJ18595.1"/>
    <property type="molecule type" value="Genomic_DNA"/>
</dbReference>
<evidence type="ECO:0000256" key="1">
    <source>
        <dbReference type="SAM" id="SignalP"/>
    </source>
</evidence>
<name>A0A1I3PAR3_9RHOB</name>